<keyword evidence="2" id="KW-0560">Oxidoreductase</keyword>
<feature type="domain" description="Ketoreductase" evidence="3">
    <location>
        <begin position="4"/>
        <end position="177"/>
    </location>
</feature>
<sequence>MGARTFVVAGGTSGLGLEIARMLTVDHRVFVLGNVADEVAATTSELECAGTTCDVSSYDQVAHALDEVSRRYGAIDGLAHCATMWAGGALEEMSPEMLHKAIDVNVLGTAYLLRETLIRMREHGRGNVVYIGAMAVDKPRPGIPVYRATKNFGKSLVESLAQAEGTSGIKVMQIHPGPMHTRLQERVGAEFLDEVYAEPEQVAREVVRLLLLEPDDLYVSGQEVLRADGRW</sequence>
<dbReference type="AlphaFoldDB" id="A0A495JAY4"/>
<dbReference type="PRINTS" id="PR00081">
    <property type="entry name" value="GDHRDH"/>
</dbReference>
<dbReference type="Gene3D" id="3.40.50.720">
    <property type="entry name" value="NAD(P)-binding Rossmann-like Domain"/>
    <property type="match status" value="1"/>
</dbReference>
<reference evidence="4 5" key="1">
    <citation type="submission" date="2018-10" db="EMBL/GenBank/DDBJ databases">
        <title>Sequencing the genomes of 1000 actinobacteria strains.</title>
        <authorList>
            <person name="Klenk H.-P."/>
        </authorList>
    </citation>
    <scope>NUCLEOTIDE SEQUENCE [LARGE SCALE GENOMIC DNA]</scope>
    <source>
        <strain evidence="4 5">DSM 45175</strain>
    </source>
</reference>
<dbReference type="InterPro" id="IPR002347">
    <property type="entry name" value="SDR_fam"/>
</dbReference>
<organism evidence="4 5">
    <name type="scientific">Micromonospora pisi</name>
    <dbReference type="NCBI Taxonomy" id="589240"/>
    <lineage>
        <taxon>Bacteria</taxon>
        <taxon>Bacillati</taxon>
        <taxon>Actinomycetota</taxon>
        <taxon>Actinomycetes</taxon>
        <taxon>Micromonosporales</taxon>
        <taxon>Micromonosporaceae</taxon>
        <taxon>Micromonospora</taxon>
    </lineage>
</organism>
<keyword evidence="5" id="KW-1185">Reference proteome</keyword>
<evidence type="ECO:0000256" key="1">
    <source>
        <dbReference type="ARBA" id="ARBA00006484"/>
    </source>
</evidence>
<evidence type="ECO:0000313" key="4">
    <source>
        <dbReference type="EMBL" id="RKR86065.1"/>
    </source>
</evidence>
<dbReference type="GO" id="GO:0016491">
    <property type="term" value="F:oxidoreductase activity"/>
    <property type="evidence" value="ECO:0007669"/>
    <property type="project" value="UniProtKB-KW"/>
</dbReference>
<evidence type="ECO:0000256" key="2">
    <source>
        <dbReference type="ARBA" id="ARBA00023002"/>
    </source>
</evidence>
<accession>A0A495JAY4</accession>
<dbReference type="OrthoDB" id="9806974at2"/>
<dbReference type="Proteomes" id="UP000277671">
    <property type="component" value="Unassembled WGS sequence"/>
</dbReference>
<gene>
    <name evidence="4" type="ORF">BDK92_0286</name>
</gene>
<dbReference type="RefSeq" id="WP_121153845.1">
    <property type="nucleotide sequence ID" value="NZ_RBKT01000001.1"/>
</dbReference>
<dbReference type="PANTHER" id="PTHR44196:SF1">
    <property type="entry name" value="DEHYDROGENASE_REDUCTASE SDR FAMILY MEMBER 7B"/>
    <property type="match status" value="1"/>
</dbReference>
<dbReference type="PANTHER" id="PTHR44196">
    <property type="entry name" value="DEHYDROGENASE/REDUCTASE SDR FAMILY MEMBER 7B"/>
    <property type="match status" value="1"/>
</dbReference>
<comment type="similarity">
    <text evidence="1">Belongs to the short-chain dehydrogenases/reductases (SDR) family.</text>
</comment>
<dbReference type="CDD" id="cd05233">
    <property type="entry name" value="SDR_c"/>
    <property type="match status" value="1"/>
</dbReference>
<dbReference type="SMART" id="SM00822">
    <property type="entry name" value="PKS_KR"/>
    <property type="match status" value="1"/>
</dbReference>
<dbReference type="Pfam" id="PF00106">
    <property type="entry name" value="adh_short"/>
    <property type="match status" value="1"/>
</dbReference>
<protein>
    <submittedName>
        <fullName evidence="4">Short-subunit dehydrogenase</fullName>
    </submittedName>
</protein>
<proteinExistence type="inferred from homology"/>
<dbReference type="GO" id="GO:0016020">
    <property type="term" value="C:membrane"/>
    <property type="evidence" value="ECO:0007669"/>
    <property type="project" value="TreeGrafter"/>
</dbReference>
<dbReference type="EMBL" id="RBKT01000001">
    <property type="protein sequence ID" value="RKR86065.1"/>
    <property type="molecule type" value="Genomic_DNA"/>
</dbReference>
<evidence type="ECO:0000259" key="3">
    <source>
        <dbReference type="SMART" id="SM00822"/>
    </source>
</evidence>
<evidence type="ECO:0000313" key="5">
    <source>
        <dbReference type="Proteomes" id="UP000277671"/>
    </source>
</evidence>
<name>A0A495JAY4_9ACTN</name>
<dbReference type="InterPro" id="IPR036291">
    <property type="entry name" value="NAD(P)-bd_dom_sf"/>
</dbReference>
<dbReference type="InterPro" id="IPR057326">
    <property type="entry name" value="KR_dom"/>
</dbReference>
<dbReference type="SUPFAM" id="SSF51735">
    <property type="entry name" value="NAD(P)-binding Rossmann-fold domains"/>
    <property type="match status" value="1"/>
</dbReference>
<comment type="caution">
    <text evidence="4">The sequence shown here is derived from an EMBL/GenBank/DDBJ whole genome shotgun (WGS) entry which is preliminary data.</text>
</comment>